<evidence type="ECO:0000313" key="4">
    <source>
        <dbReference type="Proteomes" id="UP000009131"/>
    </source>
</evidence>
<dbReference type="HOGENOM" id="CLU_630193_0_0_1"/>
<feature type="region of interest" description="Disordered" evidence="1">
    <location>
        <begin position="76"/>
        <end position="108"/>
    </location>
</feature>
<feature type="compositionally biased region" description="Low complexity" evidence="1">
    <location>
        <begin position="86"/>
        <end position="100"/>
    </location>
</feature>
<name>G7EB66_MIXOS</name>
<feature type="compositionally biased region" description="Polar residues" evidence="1">
    <location>
        <begin position="335"/>
        <end position="348"/>
    </location>
</feature>
<feature type="compositionally biased region" description="Basic and acidic residues" evidence="1">
    <location>
        <begin position="383"/>
        <end position="401"/>
    </location>
</feature>
<keyword evidence="2" id="KW-1133">Transmembrane helix</keyword>
<evidence type="ECO:0000256" key="1">
    <source>
        <dbReference type="SAM" id="MobiDB-lite"/>
    </source>
</evidence>
<feature type="compositionally biased region" description="Polar residues" evidence="1">
    <location>
        <begin position="76"/>
        <end position="85"/>
    </location>
</feature>
<feature type="region of interest" description="Disordered" evidence="1">
    <location>
        <begin position="383"/>
        <end position="435"/>
    </location>
</feature>
<feature type="compositionally biased region" description="Low complexity" evidence="1">
    <location>
        <begin position="134"/>
        <end position="143"/>
    </location>
</feature>
<protein>
    <submittedName>
        <fullName evidence="3">Uncharacterized protein</fullName>
    </submittedName>
</protein>
<sequence>MSSLAQAWLPISASLVVIVGWASYSYYTSKQDPRAKTSSTKSRKKRKPADVVTDSAQQLQTAPAGTLAWSAGSLTKQMPSVKQHQSAPAARSASVASTASKKQKPIQAHPAYVRAGLDDMLDPALMPESTDAPSVSSQATSKSKSGKLGRSTPSVPGAQPLGVQPNARTATGPVKTPKTRKTEQTNIPGASKAPKATLNAHKRQASSSATIVPVTAQALLDGNGVVSGRATSSVASQLPTNLLDSPLSGSSYVLADLEASTPSDGTSSLETDEALAMQLQREINRSSAHMQPDEDWAVIGKKGRAKLGGAGAMGSSLSSEFSVDHITPAASAVISKSTQNMSSTSTSIASKKQRQNAKKAAAVRADKQAAEDERLARLAAHKRELEREKMRDQYKSVDAARAKQNAPRTTKAPTATSMSAQVVQSRDGSTALIWE</sequence>
<comment type="caution">
    <text evidence="3">The sequence shown here is derived from an EMBL/GenBank/DDBJ whole genome shotgun (WGS) entry which is preliminary data.</text>
</comment>
<feature type="transmembrane region" description="Helical" evidence="2">
    <location>
        <begin position="7"/>
        <end position="27"/>
    </location>
</feature>
<keyword evidence="2" id="KW-0472">Membrane</keyword>
<dbReference type="Proteomes" id="UP000009131">
    <property type="component" value="Unassembled WGS sequence"/>
</dbReference>
<reference evidence="3 4" key="1">
    <citation type="journal article" date="2011" name="J. Gen. Appl. Microbiol.">
        <title>Draft genome sequencing of the enigmatic basidiomycete Mixia osmundae.</title>
        <authorList>
            <person name="Nishida H."/>
            <person name="Nagatsuka Y."/>
            <person name="Sugiyama J."/>
        </authorList>
    </citation>
    <scope>NUCLEOTIDE SEQUENCE [LARGE SCALE GENOMIC DNA]</scope>
    <source>
        <strain evidence="4">CBS 9802 / IAM 14324 / JCM 22182 / KY 12970</strain>
    </source>
</reference>
<dbReference type="AlphaFoldDB" id="G7EB66"/>
<gene>
    <name evidence="3" type="primary">Mo06779</name>
    <name evidence="3" type="ORF">E5Q_06779</name>
</gene>
<keyword evidence="2" id="KW-0812">Transmembrane</keyword>
<dbReference type="RefSeq" id="XP_014565002.1">
    <property type="nucleotide sequence ID" value="XM_014709516.1"/>
</dbReference>
<dbReference type="InParanoid" id="G7EB66"/>
<feature type="compositionally biased region" description="Polar residues" evidence="1">
    <location>
        <begin position="406"/>
        <end position="428"/>
    </location>
</feature>
<evidence type="ECO:0000313" key="3">
    <source>
        <dbReference type="EMBL" id="GAB00077.1"/>
    </source>
</evidence>
<keyword evidence="4" id="KW-1185">Reference proteome</keyword>
<organism evidence="3 4">
    <name type="scientific">Mixia osmundae (strain CBS 9802 / IAM 14324 / JCM 22182 / KY 12970)</name>
    <dbReference type="NCBI Taxonomy" id="764103"/>
    <lineage>
        <taxon>Eukaryota</taxon>
        <taxon>Fungi</taxon>
        <taxon>Dikarya</taxon>
        <taxon>Basidiomycota</taxon>
        <taxon>Pucciniomycotina</taxon>
        <taxon>Mixiomycetes</taxon>
        <taxon>Mixiales</taxon>
        <taxon>Mixiaceae</taxon>
        <taxon>Mixia</taxon>
    </lineage>
</organism>
<accession>G7EB66</accession>
<evidence type="ECO:0000256" key="2">
    <source>
        <dbReference type="SAM" id="Phobius"/>
    </source>
</evidence>
<feature type="region of interest" description="Disordered" evidence="1">
    <location>
        <begin position="335"/>
        <end position="358"/>
    </location>
</feature>
<feature type="region of interest" description="Disordered" evidence="1">
    <location>
        <begin position="29"/>
        <end position="64"/>
    </location>
</feature>
<proteinExistence type="predicted"/>
<feature type="region of interest" description="Disordered" evidence="1">
    <location>
        <begin position="122"/>
        <end position="208"/>
    </location>
</feature>
<dbReference type="EMBL" id="BABT02000261">
    <property type="protein sequence ID" value="GAB00077.1"/>
    <property type="molecule type" value="Genomic_DNA"/>
</dbReference>
<reference evidence="3 4" key="2">
    <citation type="journal article" date="2012" name="Open Biol.">
        <title>Characteristics of nucleosomes and linker DNA regions on the genome of the basidiomycete Mixia osmundae revealed by mono- and dinucleosome mapping.</title>
        <authorList>
            <person name="Nishida H."/>
            <person name="Kondo S."/>
            <person name="Matsumoto T."/>
            <person name="Suzuki Y."/>
            <person name="Yoshikawa H."/>
            <person name="Taylor T.D."/>
            <person name="Sugiyama J."/>
        </authorList>
    </citation>
    <scope>NUCLEOTIDE SEQUENCE [LARGE SCALE GENOMIC DNA]</scope>
    <source>
        <strain evidence="4">CBS 9802 / IAM 14324 / JCM 22182 / KY 12970</strain>
    </source>
</reference>
<feature type="compositionally biased region" description="Polar residues" evidence="1">
    <location>
        <begin position="54"/>
        <end position="63"/>
    </location>
</feature>